<dbReference type="Pfam" id="PF12833">
    <property type="entry name" value="HTH_18"/>
    <property type="match status" value="1"/>
</dbReference>
<dbReference type="PROSITE" id="PS01124">
    <property type="entry name" value="HTH_ARAC_FAMILY_2"/>
    <property type="match status" value="1"/>
</dbReference>
<dbReference type="GO" id="GO:0043565">
    <property type="term" value="F:sequence-specific DNA binding"/>
    <property type="evidence" value="ECO:0007669"/>
    <property type="project" value="InterPro"/>
</dbReference>
<dbReference type="SMART" id="SM00342">
    <property type="entry name" value="HTH_ARAC"/>
    <property type="match status" value="1"/>
</dbReference>
<organism evidence="5 6">
    <name type="scientific">Paenibacillus agri</name>
    <dbReference type="NCBI Taxonomy" id="2744309"/>
    <lineage>
        <taxon>Bacteria</taxon>
        <taxon>Bacillati</taxon>
        <taxon>Bacillota</taxon>
        <taxon>Bacilli</taxon>
        <taxon>Bacillales</taxon>
        <taxon>Paenibacillaceae</taxon>
        <taxon>Paenibacillus</taxon>
    </lineage>
</organism>
<evidence type="ECO:0000313" key="6">
    <source>
        <dbReference type="Proteomes" id="UP000564806"/>
    </source>
</evidence>
<sequence length="295" mass="33697">MEQSWINHISPYVRAARIQKSTSLAGEWMDPDHVYTYIDQGEAEFFLNGVKYLVKEGDVLLMHPFMPHIIKSSSALPLVQCILHFDLYYDEQRHAGRPDAMKHREEEMELASIAPVTRLPLADRMDMKKKFLMLQKELSDPSPASPLLLKSICLELLYTFMKSRSLPGETEGKLTKGWPLLEGAIHYIHEHYHDSQLSNESIGKHAGVTANHLSYLFKSQLGITIHNYLKHVRIEQAKLRILQGRQNLTEIAEETGFSSIHLFSRIFKNTVGVMPSKYAAAQSALNKQDLLSRPM</sequence>
<keyword evidence="3" id="KW-0804">Transcription</keyword>
<dbReference type="GO" id="GO:0003700">
    <property type="term" value="F:DNA-binding transcription factor activity"/>
    <property type="evidence" value="ECO:0007669"/>
    <property type="project" value="InterPro"/>
</dbReference>
<dbReference type="InterPro" id="IPR018060">
    <property type="entry name" value="HTH_AraC"/>
</dbReference>
<evidence type="ECO:0000313" key="5">
    <source>
        <dbReference type="EMBL" id="NUU59145.1"/>
    </source>
</evidence>
<dbReference type="PANTHER" id="PTHR43280:SF2">
    <property type="entry name" value="HTH-TYPE TRANSCRIPTIONAL REGULATOR EXSA"/>
    <property type="match status" value="1"/>
</dbReference>
<keyword evidence="1" id="KW-0805">Transcription regulation</keyword>
<evidence type="ECO:0000256" key="3">
    <source>
        <dbReference type="ARBA" id="ARBA00023163"/>
    </source>
</evidence>
<dbReference type="InterPro" id="IPR014710">
    <property type="entry name" value="RmlC-like_jellyroll"/>
</dbReference>
<dbReference type="PANTHER" id="PTHR43280">
    <property type="entry name" value="ARAC-FAMILY TRANSCRIPTIONAL REGULATOR"/>
    <property type="match status" value="1"/>
</dbReference>
<dbReference type="Proteomes" id="UP000564806">
    <property type="component" value="Unassembled WGS sequence"/>
</dbReference>
<feature type="domain" description="HTH araC/xylS-type" evidence="4">
    <location>
        <begin position="182"/>
        <end position="281"/>
    </location>
</feature>
<dbReference type="RefSeq" id="WP_175369846.1">
    <property type="nucleotide sequence ID" value="NZ_JABWCS010000179.1"/>
</dbReference>
<keyword evidence="6" id="KW-1185">Reference proteome</keyword>
<dbReference type="Gene3D" id="2.60.120.10">
    <property type="entry name" value="Jelly Rolls"/>
    <property type="match status" value="1"/>
</dbReference>
<dbReference type="InterPro" id="IPR037923">
    <property type="entry name" value="HTH-like"/>
</dbReference>
<evidence type="ECO:0000256" key="2">
    <source>
        <dbReference type="ARBA" id="ARBA00023125"/>
    </source>
</evidence>
<dbReference type="PRINTS" id="PR00032">
    <property type="entry name" value="HTHARAC"/>
</dbReference>
<proteinExistence type="predicted"/>
<comment type="caution">
    <text evidence="5">The sequence shown here is derived from an EMBL/GenBank/DDBJ whole genome shotgun (WGS) entry which is preliminary data.</text>
</comment>
<dbReference type="SUPFAM" id="SSF51215">
    <property type="entry name" value="Regulatory protein AraC"/>
    <property type="match status" value="1"/>
</dbReference>
<dbReference type="EMBL" id="JABWCS010000179">
    <property type="protein sequence ID" value="NUU59145.1"/>
    <property type="molecule type" value="Genomic_DNA"/>
</dbReference>
<dbReference type="Gene3D" id="1.10.10.60">
    <property type="entry name" value="Homeodomain-like"/>
    <property type="match status" value="2"/>
</dbReference>
<dbReference type="SUPFAM" id="SSF46689">
    <property type="entry name" value="Homeodomain-like"/>
    <property type="match status" value="2"/>
</dbReference>
<dbReference type="Pfam" id="PF02311">
    <property type="entry name" value="AraC_binding"/>
    <property type="match status" value="1"/>
</dbReference>
<reference evidence="5" key="1">
    <citation type="submission" date="2020-06" db="EMBL/GenBank/DDBJ databases">
        <title>Paenibacillus sp. nov., isolated from soil.</title>
        <authorList>
            <person name="Seo Y.L."/>
        </authorList>
    </citation>
    <scope>NUCLEOTIDE SEQUENCE [LARGE SCALE GENOMIC DNA]</scope>
    <source>
        <strain evidence="5">JW14</strain>
    </source>
</reference>
<protein>
    <submittedName>
        <fullName evidence="5">Helix-turn-helix transcriptional regulator</fullName>
    </submittedName>
</protein>
<evidence type="ECO:0000259" key="4">
    <source>
        <dbReference type="PROSITE" id="PS01124"/>
    </source>
</evidence>
<accession>A0A850ED63</accession>
<name>A0A850ED63_9BACL</name>
<dbReference type="InterPro" id="IPR020449">
    <property type="entry name" value="Tscrpt_reg_AraC-type_HTH"/>
</dbReference>
<dbReference type="AlphaFoldDB" id="A0A850ED63"/>
<gene>
    <name evidence="5" type="ORF">HPT30_01945</name>
</gene>
<evidence type="ECO:0000256" key="1">
    <source>
        <dbReference type="ARBA" id="ARBA00023015"/>
    </source>
</evidence>
<dbReference type="InterPro" id="IPR003313">
    <property type="entry name" value="AraC-bd"/>
</dbReference>
<dbReference type="InterPro" id="IPR009057">
    <property type="entry name" value="Homeodomain-like_sf"/>
</dbReference>
<keyword evidence="2" id="KW-0238">DNA-binding</keyword>